<accession>A0A010S5F5</accession>
<gene>
    <name evidence="2" type="ORF">HK44_020645</name>
</gene>
<protein>
    <submittedName>
        <fullName evidence="2">Uncharacterized protein</fullName>
    </submittedName>
</protein>
<proteinExistence type="predicted"/>
<dbReference type="HOGENOM" id="CLU_2790786_0_0_6"/>
<dbReference type="RefSeq" id="WP_019689945.1">
    <property type="nucleotide sequence ID" value="NZ_AFOY02000004.1"/>
</dbReference>
<comment type="caution">
    <text evidence="2">The sequence shown here is derived from an EMBL/GenBank/DDBJ whole genome shotgun (WGS) entry which is preliminary data.</text>
</comment>
<dbReference type="OrthoDB" id="7031407at2"/>
<organism evidence="2 3">
    <name type="scientific">Pseudomonas fluorescens HK44</name>
    <dbReference type="NCBI Taxonomy" id="1042209"/>
    <lineage>
        <taxon>Bacteria</taxon>
        <taxon>Pseudomonadati</taxon>
        <taxon>Pseudomonadota</taxon>
        <taxon>Gammaproteobacteria</taxon>
        <taxon>Pseudomonadales</taxon>
        <taxon>Pseudomonadaceae</taxon>
        <taxon>Pseudomonas</taxon>
    </lineage>
</organism>
<dbReference type="PATRIC" id="fig|1042209.11.peg.654"/>
<name>A0A010S5F5_PSEFL</name>
<sequence length="68" mass="6745">MDSDTPDSSVVAAPASAPAAKAKTSPFSLTVKFAFADYQVGQSITDPSEVAAVLAGECAGNVLKVATA</sequence>
<reference evidence="2 3" key="1">
    <citation type="journal article" date="2011" name="J. Bacteriol.">
        <title>Draft genome sequence of the polycyclic aromatic hydrocarbon-degrading, genetically engineered bioluminescent bioreporter Pseudomonas fluorescens HK44.</title>
        <authorList>
            <person name="Chauhan A."/>
            <person name="Layton A.C."/>
            <person name="Williams D.E."/>
            <person name="Smartt A.E."/>
            <person name="Ripp S."/>
            <person name="Karpinets T.V."/>
            <person name="Brown S.D."/>
            <person name="Sayler G.S."/>
        </authorList>
    </citation>
    <scope>NUCLEOTIDE SEQUENCE [LARGE SCALE GENOMIC DNA]</scope>
    <source>
        <strain evidence="2 3">HK44</strain>
    </source>
</reference>
<feature type="region of interest" description="Disordered" evidence="1">
    <location>
        <begin position="1"/>
        <end position="24"/>
    </location>
</feature>
<evidence type="ECO:0000313" key="3">
    <source>
        <dbReference type="Proteomes" id="UP000022611"/>
    </source>
</evidence>
<dbReference type="Proteomes" id="UP000022611">
    <property type="component" value="Unassembled WGS sequence"/>
</dbReference>
<evidence type="ECO:0000313" key="2">
    <source>
        <dbReference type="EMBL" id="EXF95799.1"/>
    </source>
</evidence>
<evidence type="ECO:0000256" key="1">
    <source>
        <dbReference type="SAM" id="MobiDB-lite"/>
    </source>
</evidence>
<dbReference type="AlphaFoldDB" id="A0A010S5F5"/>
<dbReference type="EMBL" id="AFOY02000004">
    <property type="protein sequence ID" value="EXF95799.1"/>
    <property type="molecule type" value="Genomic_DNA"/>
</dbReference>